<feature type="transmembrane region" description="Helical" evidence="8">
    <location>
        <begin position="238"/>
        <end position="265"/>
    </location>
</feature>
<organism evidence="9 10">
    <name type="scientific">Paenibacillus montaniterrae</name>
    <dbReference type="NCBI Taxonomy" id="429341"/>
    <lineage>
        <taxon>Bacteria</taxon>
        <taxon>Bacillati</taxon>
        <taxon>Bacillota</taxon>
        <taxon>Bacilli</taxon>
        <taxon>Bacillales</taxon>
        <taxon>Paenibacillaceae</taxon>
        <taxon>Paenibacillus</taxon>
    </lineage>
</organism>
<evidence type="ECO:0000256" key="3">
    <source>
        <dbReference type="ARBA" id="ARBA00022448"/>
    </source>
</evidence>
<dbReference type="AlphaFoldDB" id="A0A919YUP0"/>
<evidence type="ECO:0000313" key="10">
    <source>
        <dbReference type="Proteomes" id="UP000683139"/>
    </source>
</evidence>
<reference evidence="9" key="1">
    <citation type="submission" date="2021-03" db="EMBL/GenBank/DDBJ databases">
        <title>Antimicrobial resistance genes in bacteria isolated from Japanese honey, and their potential for conferring macrolide and lincosamide resistance in the American foulbrood pathogen Paenibacillus larvae.</title>
        <authorList>
            <person name="Okamoto M."/>
            <person name="Kumagai M."/>
            <person name="Kanamori H."/>
            <person name="Takamatsu D."/>
        </authorList>
    </citation>
    <scope>NUCLEOTIDE SEQUENCE</scope>
    <source>
        <strain evidence="9">J40TS1</strain>
    </source>
</reference>
<keyword evidence="6 8" id="KW-1133">Transmembrane helix</keyword>
<feature type="transmembrane region" description="Helical" evidence="8">
    <location>
        <begin position="64"/>
        <end position="85"/>
    </location>
</feature>
<dbReference type="Pfam" id="PF01032">
    <property type="entry name" value="FecCD"/>
    <property type="match status" value="1"/>
</dbReference>
<dbReference type="GO" id="GO:0005886">
    <property type="term" value="C:plasma membrane"/>
    <property type="evidence" value="ECO:0007669"/>
    <property type="project" value="UniProtKB-SubCell"/>
</dbReference>
<dbReference type="EMBL" id="BOSE01000010">
    <property type="protein sequence ID" value="GIP18779.1"/>
    <property type="molecule type" value="Genomic_DNA"/>
</dbReference>
<evidence type="ECO:0000256" key="4">
    <source>
        <dbReference type="ARBA" id="ARBA00022475"/>
    </source>
</evidence>
<evidence type="ECO:0000256" key="6">
    <source>
        <dbReference type="ARBA" id="ARBA00022989"/>
    </source>
</evidence>
<comment type="caution">
    <text evidence="9">The sequence shown here is derived from an EMBL/GenBank/DDBJ whole genome shotgun (WGS) entry which is preliminary data.</text>
</comment>
<evidence type="ECO:0000256" key="7">
    <source>
        <dbReference type="ARBA" id="ARBA00023136"/>
    </source>
</evidence>
<dbReference type="PANTHER" id="PTHR30472:SF24">
    <property type="entry name" value="FERRIC ENTEROBACTIN TRANSPORT SYSTEM PERMEASE PROTEIN FEPG"/>
    <property type="match status" value="1"/>
</dbReference>
<evidence type="ECO:0000256" key="5">
    <source>
        <dbReference type="ARBA" id="ARBA00022692"/>
    </source>
</evidence>
<evidence type="ECO:0000313" key="9">
    <source>
        <dbReference type="EMBL" id="GIP18779.1"/>
    </source>
</evidence>
<keyword evidence="3" id="KW-0813">Transport</keyword>
<dbReference type="CDD" id="cd06550">
    <property type="entry name" value="TM_ABC_iron-siderophores_like"/>
    <property type="match status" value="1"/>
</dbReference>
<dbReference type="RefSeq" id="WP_246563868.1">
    <property type="nucleotide sequence ID" value="NZ_BOSE01000010.1"/>
</dbReference>
<dbReference type="GO" id="GO:0033214">
    <property type="term" value="P:siderophore-iron import into cell"/>
    <property type="evidence" value="ECO:0007669"/>
    <property type="project" value="TreeGrafter"/>
</dbReference>
<dbReference type="Gene3D" id="1.10.3470.10">
    <property type="entry name" value="ABC transporter involved in vitamin B12 uptake, BtuC"/>
    <property type="match status" value="1"/>
</dbReference>
<keyword evidence="5 8" id="KW-0812">Transmembrane</keyword>
<dbReference type="InterPro" id="IPR000522">
    <property type="entry name" value="ABC_transptr_permease_BtuC"/>
</dbReference>
<dbReference type="InterPro" id="IPR037294">
    <property type="entry name" value="ABC_BtuC-like"/>
</dbReference>
<keyword evidence="4" id="KW-1003">Cell membrane</keyword>
<feature type="transmembrane region" description="Helical" evidence="8">
    <location>
        <begin position="277"/>
        <end position="295"/>
    </location>
</feature>
<dbReference type="GO" id="GO:0022857">
    <property type="term" value="F:transmembrane transporter activity"/>
    <property type="evidence" value="ECO:0007669"/>
    <property type="project" value="InterPro"/>
</dbReference>
<feature type="transmembrane region" description="Helical" evidence="8">
    <location>
        <begin position="150"/>
        <end position="172"/>
    </location>
</feature>
<accession>A0A919YUP0</accession>
<comment type="similarity">
    <text evidence="2">Belongs to the binding-protein-dependent transport system permease family. FecCD subfamily.</text>
</comment>
<protein>
    <submittedName>
        <fullName evidence="9">Ferrichrome ABC transporter</fullName>
    </submittedName>
</protein>
<proteinExistence type="inferred from homology"/>
<dbReference type="SUPFAM" id="SSF81345">
    <property type="entry name" value="ABC transporter involved in vitamin B12 uptake, BtuC"/>
    <property type="match status" value="1"/>
</dbReference>
<feature type="transmembrane region" description="Helical" evidence="8">
    <location>
        <begin position="92"/>
        <end position="112"/>
    </location>
</feature>
<comment type="subcellular location">
    <subcellularLocation>
        <location evidence="1">Cell membrane</location>
        <topology evidence="1">Multi-pass membrane protein</topology>
    </subcellularLocation>
</comment>
<feature type="transmembrane region" description="Helical" evidence="8">
    <location>
        <begin position="192"/>
        <end position="213"/>
    </location>
</feature>
<keyword evidence="7 8" id="KW-0472">Membrane</keyword>
<keyword evidence="10" id="KW-1185">Reference proteome</keyword>
<dbReference type="PANTHER" id="PTHR30472">
    <property type="entry name" value="FERRIC ENTEROBACTIN TRANSPORT SYSTEM PERMEASE PROTEIN"/>
    <property type="match status" value="1"/>
</dbReference>
<gene>
    <name evidence="9" type="ORF">J40TS1_44210</name>
</gene>
<feature type="transmembrane region" description="Helical" evidence="8">
    <location>
        <begin position="302"/>
        <end position="324"/>
    </location>
</feature>
<evidence type="ECO:0000256" key="2">
    <source>
        <dbReference type="ARBA" id="ARBA00007935"/>
    </source>
</evidence>
<evidence type="ECO:0000256" key="1">
    <source>
        <dbReference type="ARBA" id="ARBA00004651"/>
    </source>
</evidence>
<feature type="transmembrane region" description="Helical" evidence="8">
    <location>
        <begin position="118"/>
        <end position="138"/>
    </location>
</feature>
<name>A0A919YUP0_9BACL</name>
<evidence type="ECO:0000256" key="8">
    <source>
        <dbReference type="SAM" id="Phobius"/>
    </source>
</evidence>
<dbReference type="Proteomes" id="UP000683139">
    <property type="component" value="Unassembled WGS sequence"/>
</dbReference>
<dbReference type="FunFam" id="1.10.3470.10:FF:000001">
    <property type="entry name" value="Vitamin B12 ABC transporter permease BtuC"/>
    <property type="match status" value="1"/>
</dbReference>
<sequence length="331" mass="34722">MFKGSTARKSMLLVIMLLLLILSTLIAIGIGSVSVNPVVTLQTLFGYGDDTSSVILWDIRIPRVLLALIVGANLAISGALMQAVVQNPLADPGVTGVSSGAAVAALFIMLAYPGASVYVPIVAIAGGLLAAAMVYMMAWQRATGFQPVRIILSGVAVNAIFGGVIGLLSLLYSDRLPSAIQWMNGSLAGKEMSDVLMILPYSLAGWIIALLSIRQVNVLRLGEQTAHNLGQNMNRVRLMLSLLSVGLAAVSVSMVGLVGFVGLVVPHIARMLIGSDYRYSLPLGILLGAIILLLADMIGRSLFSATQIPAGIVMAMLGGPYFLYLMRKGGA</sequence>